<proteinExistence type="predicted"/>
<evidence type="ECO:0000313" key="2">
    <source>
        <dbReference type="Proteomes" id="UP000823773"/>
    </source>
</evidence>
<sequence length="417" mass="45369">MKITILGAGVIGVTSAYYLAKAGHEVTVLDRQPGPALETSFANAGEISPGYASPWAAPGIPQKALKWLFMKHAPLIIRPMVDAATWRWMTAMLRNCTSARYAINKGRMVRLAEYSRDCLIALREETGIAYDHRTQGTLQLFRTAKQLDGIGKDIEVLKADGVPFEVLDPAGCVAAEPGLQPVRDRIVGGLRLPNDETGDCFKFTNELQKRAEALGVQFRFGVDIRRLRQDGNRIVAVETAEGEIRSDIFVAALGSYTPALLKPLGLRLPVYPVKGYSITVPIVDETRAPVSTIMDETYKIAITRLGDRIRVGGMAEIAGFSNDLPQTRRATLEHSVEDLFGGAGDQKQATFWSGLRPMTPDGTPVIGATRFANLFLNSGHGTLGWTMACGSGRVLSDLISGSKPEIETADLAINRYH</sequence>
<name>A0ACC5SW15_ENSAD</name>
<keyword evidence="2" id="KW-1185">Reference proteome</keyword>
<gene>
    <name evidence="1" type="ORF">J2Z19_002793</name>
</gene>
<dbReference type="EC" id="1.4.99.-" evidence="1"/>
<dbReference type="Proteomes" id="UP000823773">
    <property type="component" value="Unassembled WGS sequence"/>
</dbReference>
<comment type="caution">
    <text evidence="1">The sequence shown here is derived from an EMBL/GenBank/DDBJ whole genome shotgun (WGS) entry which is preliminary data.</text>
</comment>
<protein>
    <submittedName>
        <fullName evidence="1">D-amino-acid dehydrogenase</fullName>
        <ecNumber evidence="1">1.4.99.-</ecNumber>
    </submittedName>
</protein>
<accession>A0ACC5SW15</accession>
<organism evidence="1 2">
    <name type="scientific">Ensifer adhaerens</name>
    <name type="common">Sinorhizobium morelense</name>
    <dbReference type="NCBI Taxonomy" id="106592"/>
    <lineage>
        <taxon>Bacteria</taxon>
        <taxon>Pseudomonadati</taxon>
        <taxon>Pseudomonadota</taxon>
        <taxon>Alphaproteobacteria</taxon>
        <taxon>Hyphomicrobiales</taxon>
        <taxon>Rhizobiaceae</taxon>
        <taxon>Sinorhizobium/Ensifer group</taxon>
        <taxon>Ensifer</taxon>
    </lineage>
</organism>
<dbReference type="EMBL" id="JAGGJR010000003">
    <property type="protein sequence ID" value="MBP1873081.1"/>
    <property type="molecule type" value="Genomic_DNA"/>
</dbReference>
<keyword evidence="1" id="KW-0560">Oxidoreductase</keyword>
<reference evidence="1" key="1">
    <citation type="submission" date="2021-03" db="EMBL/GenBank/DDBJ databases">
        <title>Genomic Encyclopedia of Type Strains, Phase IV (KMG-IV): sequencing the most valuable type-strain genomes for metagenomic binning, comparative biology and taxonomic classification.</title>
        <authorList>
            <person name="Goeker M."/>
        </authorList>
    </citation>
    <scope>NUCLEOTIDE SEQUENCE</scope>
    <source>
        <strain evidence="1">DSM 18131</strain>
    </source>
</reference>
<evidence type="ECO:0000313" key="1">
    <source>
        <dbReference type="EMBL" id="MBP1873081.1"/>
    </source>
</evidence>